<dbReference type="AlphaFoldDB" id="A0A918MNM4"/>
<reference evidence="2" key="2">
    <citation type="submission" date="2020-09" db="EMBL/GenBank/DDBJ databases">
        <authorList>
            <person name="Sun Q."/>
            <person name="Ohkuma M."/>
        </authorList>
    </citation>
    <scope>NUCLEOTIDE SEQUENCE</scope>
    <source>
        <strain evidence="2">JCM 4490</strain>
    </source>
</reference>
<evidence type="ECO:0000313" key="3">
    <source>
        <dbReference type="Proteomes" id="UP000620224"/>
    </source>
</evidence>
<dbReference type="Proteomes" id="UP000620224">
    <property type="component" value="Unassembled WGS sequence"/>
</dbReference>
<organism evidence="2 3">
    <name type="scientific">Streptomyces lucensis JCM 4490</name>
    <dbReference type="NCBI Taxonomy" id="1306176"/>
    <lineage>
        <taxon>Bacteria</taxon>
        <taxon>Bacillati</taxon>
        <taxon>Actinomycetota</taxon>
        <taxon>Actinomycetes</taxon>
        <taxon>Kitasatosporales</taxon>
        <taxon>Streptomycetaceae</taxon>
        <taxon>Streptomyces</taxon>
    </lineage>
</organism>
<dbReference type="EMBL" id="BMUE01000003">
    <property type="protein sequence ID" value="GGW44071.1"/>
    <property type="molecule type" value="Genomic_DNA"/>
</dbReference>
<reference evidence="2" key="1">
    <citation type="journal article" date="2014" name="Int. J. Syst. Evol. Microbiol.">
        <title>Complete genome sequence of Corynebacterium casei LMG S-19264T (=DSM 44701T), isolated from a smear-ripened cheese.</title>
        <authorList>
            <consortium name="US DOE Joint Genome Institute (JGI-PGF)"/>
            <person name="Walter F."/>
            <person name="Albersmeier A."/>
            <person name="Kalinowski J."/>
            <person name="Ruckert C."/>
        </authorList>
    </citation>
    <scope>NUCLEOTIDE SEQUENCE</scope>
    <source>
        <strain evidence="2">JCM 4490</strain>
    </source>
</reference>
<protein>
    <submittedName>
        <fullName evidence="2">Uncharacterized protein</fullName>
    </submittedName>
</protein>
<proteinExistence type="predicted"/>
<name>A0A918MNM4_9ACTN</name>
<accession>A0A918MNM4</accession>
<comment type="caution">
    <text evidence="2">The sequence shown here is derived from an EMBL/GenBank/DDBJ whole genome shotgun (WGS) entry which is preliminary data.</text>
</comment>
<evidence type="ECO:0000313" key="2">
    <source>
        <dbReference type="EMBL" id="GGW44071.1"/>
    </source>
</evidence>
<evidence type="ECO:0000256" key="1">
    <source>
        <dbReference type="SAM" id="MobiDB-lite"/>
    </source>
</evidence>
<sequence length="73" mass="7090">MAVVVAALAHRAQAGFELGGAGGVGRRGKCRGHGSVATSVRVRVGAGAGPGAPGPARCRQASLSDPKESPSGR</sequence>
<feature type="region of interest" description="Disordered" evidence="1">
    <location>
        <begin position="45"/>
        <end position="73"/>
    </location>
</feature>
<keyword evidence="3" id="KW-1185">Reference proteome</keyword>
<gene>
    <name evidence="2" type="ORF">GCM10010503_20980</name>
</gene>